<dbReference type="SUPFAM" id="SSF142433">
    <property type="entry name" value="CinA-like"/>
    <property type="match status" value="1"/>
</dbReference>
<dbReference type="Proteomes" id="UP000305881">
    <property type="component" value="Chromosome"/>
</dbReference>
<dbReference type="InterPro" id="IPR036653">
    <property type="entry name" value="CinA-like_C"/>
</dbReference>
<dbReference type="STRING" id="675511.GCA_000341735_01890"/>
<dbReference type="RefSeq" id="WP_138767094.1">
    <property type="nucleotide sequence ID" value="NZ_CP035467.1"/>
</dbReference>
<gene>
    <name evidence="2" type="ORF">EQU24_05605</name>
</gene>
<protein>
    <submittedName>
        <fullName evidence="2">CinA family protein</fullName>
    </submittedName>
</protein>
<evidence type="ECO:0000313" key="2">
    <source>
        <dbReference type="EMBL" id="QCW81782.1"/>
    </source>
</evidence>
<dbReference type="OrthoDB" id="9801454at2"/>
<evidence type="ECO:0000259" key="1">
    <source>
        <dbReference type="Pfam" id="PF02464"/>
    </source>
</evidence>
<dbReference type="AlphaFoldDB" id="A0A4P9UKL7"/>
<proteinExistence type="predicted"/>
<reference evidence="3" key="1">
    <citation type="journal article" date="2019" name="J. Bacteriol.">
        <title>A Mutagenic Screen Identifies a TonB-Dependent Receptor Required for the Lanthanide Metal Switch in the Type I Methanotroph 'Methylotuvimicrobium buryatense' 5GB1C.</title>
        <authorList>
            <person name="Groom J.D."/>
            <person name="Ford S.M."/>
            <person name="Pesesky M.W."/>
            <person name="Lidstrom M.E."/>
        </authorList>
    </citation>
    <scope>NUCLEOTIDE SEQUENCE [LARGE SCALE GENOMIC DNA]</scope>
    <source>
        <strain evidence="3">5GB1C</strain>
    </source>
</reference>
<dbReference type="NCBIfam" id="TIGR00199">
    <property type="entry name" value="PncC_domain"/>
    <property type="match status" value="1"/>
</dbReference>
<feature type="domain" description="CinA C-terminal" evidence="1">
    <location>
        <begin position="12"/>
        <end position="160"/>
    </location>
</feature>
<name>A0A4P9UKL7_METBY</name>
<dbReference type="EMBL" id="CP035467">
    <property type="protein sequence ID" value="QCW81782.1"/>
    <property type="molecule type" value="Genomic_DNA"/>
</dbReference>
<dbReference type="Gene3D" id="3.90.950.20">
    <property type="entry name" value="CinA-like"/>
    <property type="match status" value="1"/>
</dbReference>
<evidence type="ECO:0000313" key="3">
    <source>
        <dbReference type="Proteomes" id="UP000305881"/>
    </source>
</evidence>
<sequence length="166" mass="17639">MVPLNTENEITALARLVGFSLKERGWLLATAESCTGGGIAQAITEIPGSSAWFDRGFVTYSNAAKLQMLGVRAETIENHGAVSVETASEMTGGALNHSQADWAIAVTGIAGPGGGTSVKPVGTVYIAWQRRGAIAEIAEMHFDGDRHQIRTETIKTALAEWLKIDK</sequence>
<accession>A0A4P9UKL7</accession>
<dbReference type="Pfam" id="PF02464">
    <property type="entry name" value="CinA"/>
    <property type="match status" value="1"/>
</dbReference>
<dbReference type="KEGG" id="mbur:EQU24_05605"/>
<keyword evidence="3" id="KW-1185">Reference proteome</keyword>
<dbReference type="InterPro" id="IPR008136">
    <property type="entry name" value="CinA_C"/>
</dbReference>
<organism evidence="2 3">
    <name type="scientific">Methylotuvimicrobium buryatense</name>
    <name type="common">Methylomicrobium buryatense</name>
    <dbReference type="NCBI Taxonomy" id="95641"/>
    <lineage>
        <taxon>Bacteria</taxon>
        <taxon>Pseudomonadati</taxon>
        <taxon>Pseudomonadota</taxon>
        <taxon>Gammaproteobacteria</taxon>
        <taxon>Methylococcales</taxon>
        <taxon>Methylococcaceae</taxon>
        <taxon>Methylotuvimicrobium</taxon>
    </lineage>
</organism>